<evidence type="ECO:0000256" key="1">
    <source>
        <dbReference type="SAM" id="MobiDB-lite"/>
    </source>
</evidence>
<keyword evidence="2" id="KW-0812">Transmembrane</keyword>
<dbReference type="AlphaFoldDB" id="A0A448TU80"/>
<feature type="region of interest" description="Disordered" evidence="1">
    <location>
        <begin position="141"/>
        <end position="169"/>
    </location>
</feature>
<keyword evidence="2" id="KW-1133">Transmembrane helix</keyword>
<evidence type="ECO:0000313" key="3">
    <source>
        <dbReference type="EMBL" id="VEJ09391.1"/>
    </source>
</evidence>
<dbReference type="InterPro" id="IPR021207">
    <property type="entry name" value="Integr_conj_element_PFL4705"/>
</dbReference>
<dbReference type="Proteomes" id="UP000279799">
    <property type="component" value="Chromosome"/>
</dbReference>
<accession>A0A448TU80</accession>
<evidence type="ECO:0000256" key="2">
    <source>
        <dbReference type="SAM" id="Phobius"/>
    </source>
</evidence>
<feature type="compositionally biased region" description="Low complexity" evidence="1">
    <location>
        <begin position="141"/>
        <end position="154"/>
    </location>
</feature>
<protein>
    <submittedName>
        <fullName evidence="3">Integrating conjugative element protein, PFL_4705 family</fullName>
    </submittedName>
</protein>
<organism evidence="3 4">
    <name type="scientific">Actinobacillus delphinicola</name>
    <dbReference type="NCBI Taxonomy" id="51161"/>
    <lineage>
        <taxon>Bacteria</taxon>
        <taxon>Pseudomonadati</taxon>
        <taxon>Pseudomonadota</taxon>
        <taxon>Gammaproteobacteria</taxon>
        <taxon>Pasteurellales</taxon>
        <taxon>Pasteurellaceae</taxon>
        <taxon>Actinobacillus</taxon>
    </lineage>
</organism>
<dbReference type="EMBL" id="LR134510">
    <property type="protein sequence ID" value="VEJ09391.1"/>
    <property type="molecule type" value="Genomic_DNA"/>
</dbReference>
<dbReference type="RefSeq" id="WP_126599285.1">
    <property type="nucleotide sequence ID" value="NZ_LR134510.1"/>
</dbReference>
<sequence length="475" mass="51308">MATNKSNPLLKIIVPMALVLIIVVAIIAFRDKKTQKTGKEDSLAVYNLTKAEQQELGLADGDTAYDTLRTLLGTIKQTKADVAKVKRDNQRLLEENQSLKDQSSDVDSQIRQAVTAKQAELQSTFDKRLSELEQQLENKLQQLSSISTSPSSSTGEHTEGIMPIQNTESASNDINWISPEGMSLFDEKGHPLSAFGDNTETGSRLNIFKALDKSELGQAATRLHGKPNQYEEIPPTPYFTIARNATLVGSVAMTALIGRVPIEGALTDPFPFKVIIGQENLMANGLELPEIEGAIVAGKASGDWTLSCVKGDVESITFIFRDGRIVSLPQDGNGSNTNGNEQLGWLSTPSGIPCIPGERKTNAPEFLANQFLLAGAEAAAQGLAQSQITTEAGTNSIRQAVSGDAGKFALGQGIAGGVKATADWYRQRYGNMFDAIYVPPGKKVVVNITKTLRIDYDKNARKVNYDQSTNSQAMD</sequence>
<keyword evidence="2" id="KW-0472">Membrane</keyword>
<keyword evidence="4" id="KW-1185">Reference proteome</keyword>
<dbReference type="OrthoDB" id="7061550at2"/>
<feature type="transmembrane region" description="Helical" evidence="2">
    <location>
        <begin position="12"/>
        <end position="29"/>
    </location>
</feature>
<dbReference type="NCBIfam" id="TIGR03752">
    <property type="entry name" value="conj_TIGR03752"/>
    <property type="match status" value="1"/>
</dbReference>
<dbReference type="KEGG" id="adp:NCTC12871_00844"/>
<proteinExistence type="predicted"/>
<reference evidence="3 4" key="1">
    <citation type="submission" date="2018-12" db="EMBL/GenBank/DDBJ databases">
        <authorList>
            <consortium name="Pathogen Informatics"/>
        </authorList>
    </citation>
    <scope>NUCLEOTIDE SEQUENCE [LARGE SCALE GENOMIC DNA]</scope>
    <source>
        <strain evidence="3 4">NCTC12871</strain>
    </source>
</reference>
<gene>
    <name evidence="3" type="ORF">NCTC12871_00844</name>
</gene>
<name>A0A448TU80_9PAST</name>
<evidence type="ECO:0000313" key="4">
    <source>
        <dbReference type="Proteomes" id="UP000279799"/>
    </source>
</evidence>